<proteinExistence type="predicted"/>
<sequence length="253" mass="26901">MSQPTAPAASSASVGTEMVLRVFDVPNLRAIPGWQEDEDTPLGRSADDVAHLARRLDIVQQTLVSVAAGIRRDMDRVIGGDDADMPLSHGVLSNSGQSLDFLVVRRSELFQALERAVGLHRLLAAHPPAPPPEQKPAAPAQQKEKKLTATQRATLEAVATGKVTMHASEMRKPMQVGAAGVQVDRKALNVLFQRKLVERDTRTSLFVGQTVRPTAAGLRMLAVLNAAPAAAPTAAVTASPRSTAPAATARRPR</sequence>
<dbReference type="Proteomes" id="UP001500897">
    <property type="component" value="Unassembled WGS sequence"/>
</dbReference>
<reference evidence="3" key="1">
    <citation type="journal article" date="2019" name="Int. J. Syst. Evol. Microbiol.">
        <title>The Global Catalogue of Microorganisms (GCM) 10K type strain sequencing project: providing services to taxonomists for standard genome sequencing and annotation.</title>
        <authorList>
            <consortium name="The Broad Institute Genomics Platform"/>
            <consortium name="The Broad Institute Genome Sequencing Center for Infectious Disease"/>
            <person name="Wu L."/>
            <person name="Ma J."/>
        </authorList>
    </citation>
    <scope>NUCLEOTIDE SEQUENCE [LARGE SCALE GENOMIC DNA]</scope>
    <source>
        <strain evidence="3">JCM 14559</strain>
    </source>
</reference>
<accession>A0ABP5JKV5</accession>
<evidence type="ECO:0000313" key="3">
    <source>
        <dbReference type="Proteomes" id="UP001500897"/>
    </source>
</evidence>
<organism evidence="2 3">
    <name type="scientific">Kitasatospora saccharophila</name>
    <dbReference type="NCBI Taxonomy" id="407973"/>
    <lineage>
        <taxon>Bacteria</taxon>
        <taxon>Bacillati</taxon>
        <taxon>Actinomycetota</taxon>
        <taxon>Actinomycetes</taxon>
        <taxon>Kitasatosporales</taxon>
        <taxon>Streptomycetaceae</taxon>
        <taxon>Kitasatospora</taxon>
    </lineage>
</organism>
<comment type="caution">
    <text evidence="2">The sequence shown here is derived from an EMBL/GenBank/DDBJ whole genome shotgun (WGS) entry which is preliminary data.</text>
</comment>
<feature type="region of interest" description="Disordered" evidence="1">
    <location>
        <begin position="231"/>
        <end position="253"/>
    </location>
</feature>
<dbReference type="EMBL" id="BAAANS010000067">
    <property type="protein sequence ID" value="GAA2119444.1"/>
    <property type="molecule type" value="Genomic_DNA"/>
</dbReference>
<gene>
    <name evidence="2" type="ORF">GCM10009759_67540</name>
</gene>
<evidence type="ECO:0000313" key="2">
    <source>
        <dbReference type="EMBL" id="GAA2119444.1"/>
    </source>
</evidence>
<name>A0ABP5JKV5_9ACTN</name>
<keyword evidence="3" id="KW-1185">Reference proteome</keyword>
<evidence type="ECO:0000256" key="1">
    <source>
        <dbReference type="SAM" id="MobiDB-lite"/>
    </source>
</evidence>
<protein>
    <submittedName>
        <fullName evidence="2">Uncharacterized protein</fullName>
    </submittedName>
</protein>
<feature type="region of interest" description="Disordered" evidence="1">
    <location>
        <begin position="124"/>
        <end position="148"/>
    </location>
</feature>
<dbReference type="RefSeq" id="WP_344557799.1">
    <property type="nucleotide sequence ID" value="NZ_BAAANS010000067.1"/>
</dbReference>